<dbReference type="Proteomes" id="UP000186997">
    <property type="component" value="Unassembled WGS sequence"/>
</dbReference>
<evidence type="ECO:0000256" key="1">
    <source>
        <dbReference type="SAM" id="Phobius"/>
    </source>
</evidence>
<sequence length="149" mass="16873">MEFKRTQRQHFFTILTFIMVSWLWYDLITSGTTTEVVLGLLCGVWAAFIAYSYLRTPSLGRLDPDGLTLHRPLRTVSFKWDELQWASIGADRRALIFAYRHQGDVKDRYIGCSRRILTPDALDAITAALQAARPNLPSSPPEAENGAKT</sequence>
<keyword evidence="1" id="KW-0472">Membrane</keyword>
<accession>A0A1R3WUY6</accession>
<dbReference type="EMBL" id="FTPR01000001">
    <property type="protein sequence ID" value="SIT81840.1"/>
    <property type="molecule type" value="Genomic_DNA"/>
</dbReference>
<dbReference type="RefSeq" id="WP_076658914.1">
    <property type="nucleotide sequence ID" value="NZ_FTPR01000001.1"/>
</dbReference>
<name>A0A1R3WUY6_9RHOB</name>
<protein>
    <submittedName>
        <fullName evidence="2">PH domain-containing protein</fullName>
    </submittedName>
</protein>
<feature type="transmembrane region" description="Helical" evidence="1">
    <location>
        <begin position="12"/>
        <end position="30"/>
    </location>
</feature>
<keyword evidence="1" id="KW-1133">Transmembrane helix</keyword>
<reference evidence="3" key="1">
    <citation type="submission" date="2017-01" db="EMBL/GenBank/DDBJ databases">
        <authorList>
            <person name="Varghese N."/>
            <person name="Submissions S."/>
        </authorList>
    </citation>
    <scope>NUCLEOTIDE SEQUENCE [LARGE SCALE GENOMIC DNA]</scope>
    <source>
        <strain evidence="3">DSM 29591</strain>
    </source>
</reference>
<organism evidence="2 3">
    <name type="scientific">Yoonia rosea</name>
    <dbReference type="NCBI Taxonomy" id="287098"/>
    <lineage>
        <taxon>Bacteria</taxon>
        <taxon>Pseudomonadati</taxon>
        <taxon>Pseudomonadota</taxon>
        <taxon>Alphaproteobacteria</taxon>
        <taxon>Rhodobacterales</taxon>
        <taxon>Paracoccaceae</taxon>
        <taxon>Yoonia</taxon>
    </lineage>
</organism>
<evidence type="ECO:0000313" key="3">
    <source>
        <dbReference type="Proteomes" id="UP000186997"/>
    </source>
</evidence>
<keyword evidence="1" id="KW-0812">Transmembrane</keyword>
<dbReference type="AlphaFoldDB" id="A0A1R3WUY6"/>
<evidence type="ECO:0000313" key="2">
    <source>
        <dbReference type="EMBL" id="SIT81840.1"/>
    </source>
</evidence>
<dbReference type="STRING" id="287098.SAMN05421665_1342"/>
<keyword evidence="3" id="KW-1185">Reference proteome</keyword>
<proteinExistence type="predicted"/>
<gene>
    <name evidence="2" type="ORF">SAMN05421665_1342</name>
</gene>
<feature type="transmembrane region" description="Helical" evidence="1">
    <location>
        <begin position="36"/>
        <end position="54"/>
    </location>
</feature>